<evidence type="ECO:0000256" key="1">
    <source>
        <dbReference type="SAM" id="MobiDB-lite"/>
    </source>
</evidence>
<evidence type="ECO:0000313" key="3">
    <source>
        <dbReference type="EMBL" id="AGA31537.1"/>
    </source>
</evidence>
<protein>
    <submittedName>
        <fullName evidence="3">Putative transcriptional regulator</fullName>
    </submittedName>
</protein>
<dbReference type="InterPro" id="IPR010982">
    <property type="entry name" value="Lambda_DNA-bd_dom_sf"/>
</dbReference>
<dbReference type="InterPro" id="IPR039554">
    <property type="entry name" value="HigA2-like_HTH"/>
</dbReference>
<sequence length="161" mass="17944">MPRPPRFKSDGLKYLHDRFIGDDPERVASYEKALANADIAQAIYDLRTEAKWTQTELAKRVGTTPSVISRLEDADYDGHSLSMLRRIATALGRRVEIRFPRLEAIAELQAIPEALSRPVVTAQPKPLTNSLKATKAADKSHQSDEPPMRRKAKSSSSESTC</sequence>
<dbReference type="EMBL" id="CP003364">
    <property type="protein sequence ID" value="AGA31537.1"/>
    <property type="molecule type" value="Genomic_DNA"/>
</dbReference>
<dbReference type="CDD" id="cd00093">
    <property type="entry name" value="HTH_XRE"/>
    <property type="match status" value="1"/>
</dbReference>
<dbReference type="PROSITE" id="PS50943">
    <property type="entry name" value="HTH_CROC1"/>
    <property type="match status" value="1"/>
</dbReference>
<dbReference type="SUPFAM" id="SSF47413">
    <property type="entry name" value="lambda repressor-like DNA-binding domains"/>
    <property type="match status" value="1"/>
</dbReference>
<dbReference type="eggNOG" id="COG1396">
    <property type="taxonomic scope" value="Bacteria"/>
</dbReference>
<evidence type="ECO:0000313" key="4">
    <source>
        <dbReference type="Proteomes" id="UP000010798"/>
    </source>
</evidence>
<dbReference type="STRING" id="886293.Sinac_7503"/>
<dbReference type="GO" id="GO:0003677">
    <property type="term" value="F:DNA binding"/>
    <property type="evidence" value="ECO:0007669"/>
    <property type="project" value="InterPro"/>
</dbReference>
<dbReference type="KEGG" id="saci:Sinac_7503"/>
<feature type="domain" description="HTH cro/C1-type" evidence="2">
    <location>
        <begin position="43"/>
        <end position="98"/>
    </location>
</feature>
<feature type="compositionally biased region" description="Basic and acidic residues" evidence="1">
    <location>
        <begin position="135"/>
        <end position="148"/>
    </location>
</feature>
<dbReference type="Proteomes" id="UP000010798">
    <property type="component" value="Chromosome"/>
</dbReference>
<dbReference type="HOGENOM" id="CLU_1642594_0_0_0"/>
<dbReference type="Pfam" id="PF13744">
    <property type="entry name" value="HTH_37"/>
    <property type="match status" value="1"/>
</dbReference>
<evidence type="ECO:0000259" key="2">
    <source>
        <dbReference type="PROSITE" id="PS50943"/>
    </source>
</evidence>
<organism evidence="3 4">
    <name type="scientific">Singulisphaera acidiphila (strain ATCC BAA-1392 / DSM 18658 / VKM B-2454 / MOB10)</name>
    <dbReference type="NCBI Taxonomy" id="886293"/>
    <lineage>
        <taxon>Bacteria</taxon>
        <taxon>Pseudomonadati</taxon>
        <taxon>Planctomycetota</taxon>
        <taxon>Planctomycetia</taxon>
        <taxon>Isosphaerales</taxon>
        <taxon>Isosphaeraceae</taxon>
        <taxon>Singulisphaera</taxon>
    </lineage>
</organism>
<name>L0DRD5_SINAD</name>
<keyword evidence="4" id="KW-1185">Reference proteome</keyword>
<reference evidence="3 4" key="1">
    <citation type="submission" date="2012-02" db="EMBL/GenBank/DDBJ databases">
        <title>Complete sequence of chromosome of Singulisphaera acidiphila DSM 18658.</title>
        <authorList>
            <consortium name="US DOE Joint Genome Institute (JGI-PGF)"/>
            <person name="Lucas S."/>
            <person name="Copeland A."/>
            <person name="Lapidus A."/>
            <person name="Glavina del Rio T."/>
            <person name="Dalin E."/>
            <person name="Tice H."/>
            <person name="Bruce D."/>
            <person name="Goodwin L."/>
            <person name="Pitluck S."/>
            <person name="Peters L."/>
            <person name="Ovchinnikova G."/>
            <person name="Chertkov O."/>
            <person name="Kyrpides N."/>
            <person name="Mavromatis K."/>
            <person name="Ivanova N."/>
            <person name="Brettin T."/>
            <person name="Detter J.C."/>
            <person name="Han C."/>
            <person name="Larimer F."/>
            <person name="Land M."/>
            <person name="Hauser L."/>
            <person name="Markowitz V."/>
            <person name="Cheng J.-F."/>
            <person name="Hugenholtz P."/>
            <person name="Woyke T."/>
            <person name="Wu D."/>
            <person name="Tindall B."/>
            <person name="Pomrenke H."/>
            <person name="Brambilla E."/>
            <person name="Klenk H.-P."/>
            <person name="Eisen J.A."/>
        </authorList>
    </citation>
    <scope>NUCLEOTIDE SEQUENCE [LARGE SCALE GENOMIC DNA]</scope>
    <source>
        <strain evidence="4">ATCC BAA-1392 / DSM 18658 / VKM B-2454 / MOB10</strain>
    </source>
</reference>
<dbReference type="AlphaFoldDB" id="L0DRD5"/>
<proteinExistence type="predicted"/>
<dbReference type="Gene3D" id="1.10.260.40">
    <property type="entry name" value="lambda repressor-like DNA-binding domains"/>
    <property type="match status" value="1"/>
</dbReference>
<dbReference type="RefSeq" id="WP_015250602.1">
    <property type="nucleotide sequence ID" value="NC_019892.1"/>
</dbReference>
<accession>L0DRD5</accession>
<dbReference type="OrthoDB" id="287543at2"/>
<dbReference type="SMART" id="SM00530">
    <property type="entry name" value="HTH_XRE"/>
    <property type="match status" value="1"/>
</dbReference>
<dbReference type="InterPro" id="IPR001387">
    <property type="entry name" value="Cro/C1-type_HTH"/>
</dbReference>
<gene>
    <name evidence="3" type="ordered locus">Sinac_7503</name>
</gene>
<feature type="region of interest" description="Disordered" evidence="1">
    <location>
        <begin position="121"/>
        <end position="161"/>
    </location>
</feature>